<comment type="caution">
    <text evidence="1">The sequence shown here is derived from an EMBL/GenBank/DDBJ whole genome shotgun (WGS) entry which is preliminary data.</text>
</comment>
<dbReference type="EMBL" id="MU276285">
    <property type="protein sequence ID" value="KAI0039595.1"/>
    <property type="molecule type" value="Genomic_DNA"/>
</dbReference>
<proteinExistence type="predicted"/>
<evidence type="ECO:0000313" key="1">
    <source>
        <dbReference type="EMBL" id="KAI0039595.1"/>
    </source>
</evidence>
<reference evidence="1" key="2">
    <citation type="journal article" date="2022" name="New Phytol.">
        <title>Evolutionary transition to the ectomycorrhizal habit in the genomes of a hyperdiverse lineage of mushroom-forming fungi.</title>
        <authorList>
            <person name="Looney B."/>
            <person name="Miyauchi S."/>
            <person name="Morin E."/>
            <person name="Drula E."/>
            <person name="Courty P.E."/>
            <person name="Kohler A."/>
            <person name="Kuo A."/>
            <person name="LaButti K."/>
            <person name="Pangilinan J."/>
            <person name="Lipzen A."/>
            <person name="Riley R."/>
            <person name="Andreopoulos W."/>
            <person name="He G."/>
            <person name="Johnson J."/>
            <person name="Nolan M."/>
            <person name="Tritt A."/>
            <person name="Barry K.W."/>
            <person name="Grigoriev I.V."/>
            <person name="Nagy L.G."/>
            <person name="Hibbett D."/>
            <person name="Henrissat B."/>
            <person name="Matheny P.B."/>
            <person name="Labbe J."/>
            <person name="Martin F.M."/>
        </authorList>
    </citation>
    <scope>NUCLEOTIDE SEQUENCE</scope>
    <source>
        <strain evidence="1">FP105234-sp</strain>
    </source>
</reference>
<dbReference type="Proteomes" id="UP000814033">
    <property type="component" value="Unassembled WGS sequence"/>
</dbReference>
<keyword evidence="2" id="KW-1185">Reference proteome</keyword>
<accession>A0ACB8R663</accession>
<name>A0ACB8R663_9AGAM</name>
<reference evidence="1" key="1">
    <citation type="submission" date="2021-02" db="EMBL/GenBank/DDBJ databases">
        <authorList>
            <consortium name="DOE Joint Genome Institute"/>
            <person name="Ahrendt S."/>
            <person name="Looney B.P."/>
            <person name="Miyauchi S."/>
            <person name="Morin E."/>
            <person name="Drula E."/>
            <person name="Courty P.E."/>
            <person name="Chicoki N."/>
            <person name="Fauchery L."/>
            <person name="Kohler A."/>
            <person name="Kuo A."/>
            <person name="Labutti K."/>
            <person name="Pangilinan J."/>
            <person name="Lipzen A."/>
            <person name="Riley R."/>
            <person name="Andreopoulos W."/>
            <person name="He G."/>
            <person name="Johnson J."/>
            <person name="Barry K.W."/>
            <person name="Grigoriev I.V."/>
            <person name="Nagy L."/>
            <person name="Hibbett D."/>
            <person name="Henrissat B."/>
            <person name="Matheny P.B."/>
            <person name="Labbe J."/>
            <person name="Martin F."/>
        </authorList>
    </citation>
    <scope>NUCLEOTIDE SEQUENCE</scope>
    <source>
        <strain evidence="1">FP105234-sp</strain>
    </source>
</reference>
<evidence type="ECO:0000313" key="2">
    <source>
        <dbReference type="Proteomes" id="UP000814033"/>
    </source>
</evidence>
<organism evidence="1 2">
    <name type="scientific">Auriscalpium vulgare</name>
    <dbReference type="NCBI Taxonomy" id="40419"/>
    <lineage>
        <taxon>Eukaryota</taxon>
        <taxon>Fungi</taxon>
        <taxon>Dikarya</taxon>
        <taxon>Basidiomycota</taxon>
        <taxon>Agaricomycotina</taxon>
        <taxon>Agaricomycetes</taxon>
        <taxon>Russulales</taxon>
        <taxon>Auriscalpiaceae</taxon>
        <taxon>Auriscalpium</taxon>
    </lineage>
</organism>
<sequence>MQFDETLTVEKWTTRAPRTGLTLAPLHPQRLKPGTRLRIAGASKPIKLVGVEPAKEDIPVAITKLKCGIDEVSYQRRAFDLRRAVTVHHEGLLEQAAASVGELDGSLGTVQSGLEESTLSVNALRAVAKTCESHSYASVDIKKRRAMAASRAAGIAAHAQAAARSSCPCIRTARCMIGGIPWSAPRMCAFGMTIVPGPGYPLCTRINSRVTRRLGQGGRGSRDNPDPHASMDNPLTVSLSDLSNTIPHTMSQSQPSTALHIQPVIVNIAAPPEILAAWDLNVFVNVWLQHPSSRTQVTAPGFNDSRLLSSQELTLSANGAVPNEGVAAASAPFRAANPPMPQILVVTTAGPDAALIGQAVAVSGGGGVQPERSEAGAQGGSVNSELSESPEA</sequence>
<protein>
    <submittedName>
        <fullName evidence="1">Uncharacterized protein</fullName>
    </submittedName>
</protein>
<gene>
    <name evidence="1" type="ORF">FA95DRAFT_1612452</name>
</gene>